<name>A0A5N5PCR6_PANHP</name>
<dbReference type="InterPro" id="IPR003961">
    <property type="entry name" value="FN3_dom"/>
</dbReference>
<evidence type="ECO:0000313" key="4">
    <source>
        <dbReference type="Proteomes" id="UP000327468"/>
    </source>
</evidence>
<evidence type="ECO:0000259" key="2">
    <source>
        <dbReference type="Pfam" id="PF01108"/>
    </source>
</evidence>
<accession>A0A5N5PCR6</accession>
<dbReference type="EMBL" id="VFJC01000006">
    <property type="protein sequence ID" value="KAB5576723.1"/>
    <property type="molecule type" value="Genomic_DNA"/>
</dbReference>
<feature type="domain" description="Fibronectin type-III" evidence="2">
    <location>
        <begin position="10"/>
        <end position="109"/>
    </location>
</feature>
<dbReference type="GO" id="GO:0005886">
    <property type="term" value="C:plasma membrane"/>
    <property type="evidence" value="ECO:0007669"/>
    <property type="project" value="TreeGrafter"/>
</dbReference>
<dbReference type="PANTHER" id="PTHR20859">
    <property type="entry name" value="INTERFERON/INTERLEUKIN RECEPTOR"/>
    <property type="match status" value="1"/>
</dbReference>
<organism evidence="3 4">
    <name type="scientific">Pangasianodon hypophthalmus</name>
    <name type="common">Striped catfish</name>
    <name type="synonym">Helicophagus hypophthalmus</name>
    <dbReference type="NCBI Taxonomy" id="310915"/>
    <lineage>
        <taxon>Eukaryota</taxon>
        <taxon>Metazoa</taxon>
        <taxon>Chordata</taxon>
        <taxon>Craniata</taxon>
        <taxon>Vertebrata</taxon>
        <taxon>Euteleostomi</taxon>
        <taxon>Actinopterygii</taxon>
        <taxon>Neopterygii</taxon>
        <taxon>Teleostei</taxon>
        <taxon>Ostariophysi</taxon>
        <taxon>Siluriformes</taxon>
        <taxon>Pangasiidae</taxon>
        <taxon>Pangasianodon</taxon>
    </lineage>
</organism>
<comment type="caution">
    <text evidence="3">The sequence shown here is derived from an EMBL/GenBank/DDBJ whole genome shotgun (WGS) entry which is preliminary data.</text>
</comment>
<dbReference type="AlphaFoldDB" id="A0A5N5PCR6"/>
<proteinExistence type="predicted"/>
<keyword evidence="1" id="KW-0732">Signal</keyword>
<reference evidence="3 4" key="1">
    <citation type="submission" date="2019-06" db="EMBL/GenBank/DDBJ databases">
        <title>A chromosome-scale genome assembly of the striped catfish, Pangasianodon hypophthalmus.</title>
        <authorList>
            <person name="Wen M."/>
            <person name="Zahm M."/>
            <person name="Roques C."/>
            <person name="Cabau C."/>
            <person name="Klopp C."/>
            <person name="Donnadieu C."/>
            <person name="Jouanno E."/>
            <person name="Avarre J.-C."/>
            <person name="Campet M."/>
            <person name="Ha T.T.T."/>
            <person name="Dugue R."/>
            <person name="Lampietro C."/>
            <person name="Louis A."/>
            <person name="Herpin A."/>
            <person name="Echchiki A."/>
            <person name="Berthelot C."/>
            <person name="Parey E."/>
            <person name="Roest-Crollius H."/>
            <person name="Braasch I."/>
            <person name="Postlethwait J."/>
            <person name="Bobe J."/>
            <person name="Montfort J."/>
            <person name="Bouchez O."/>
            <person name="Begum T."/>
            <person name="Schartl M."/>
            <person name="Guiguen Y."/>
        </authorList>
    </citation>
    <scope>NUCLEOTIDE SEQUENCE [LARGE SCALE GENOMIC DNA]</scope>
    <source>
        <strain evidence="3 4">Indonesia</strain>
        <tissue evidence="3">Blood</tissue>
    </source>
</reference>
<protein>
    <recommendedName>
        <fullName evidence="2">Fibronectin type-III domain-containing protein</fullName>
    </recommendedName>
</protein>
<dbReference type="Proteomes" id="UP000327468">
    <property type="component" value="Chromosome 5"/>
</dbReference>
<dbReference type="InterPro" id="IPR050650">
    <property type="entry name" value="Type-II_Cytokine-TF_Rcpt"/>
</dbReference>
<dbReference type="Gene3D" id="2.60.40.10">
    <property type="entry name" value="Immunoglobulins"/>
    <property type="match status" value="1"/>
</dbReference>
<feature type="chain" id="PRO_5024410662" description="Fibronectin type-III domain-containing protein" evidence="1">
    <location>
        <begin position="20"/>
        <end position="180"/>
    </location>
</feature>
<dbReference type="SUPFAM" id="SSF49265">
    <property type="entry name" value="Fibronectin type III"/>
    <property type="match status" value="1"/>
</dbReference>
<evidence type="ECO:0000313" key="3">
    <source>
        <dbReference type="EMBL" id="KAB5576723.1"/>
    </source>
</evidence>
<feature type="signal peptide" evidence="1">
    <location>
        <begin position="1"/>
        <end position="19"/>
    </location>
</feature>
<keyword evidence="4" id="KW-1185">Reference proteome</keyword>
<dbReference type="InterPro" id="IPR036116">
    <property type="entry name" value="FN3_sf"/>
</dbReference>
<dbReference type="GO" id="GO:0004896">
    <property type="term" value="F:cytokine receptor activity"/>
    <property type="evidence" value="ECO:0007669"/>
    <property type="project" value="TreeGrafter"/>
</dbReference>
<sequence>MSLHLDLRLTLLLIMTVSASLPGPHDVKMIAVDMDYMLQWEWNYTQLEDPVTFTSDYVFWEAQDDEGSYKRACKGSRERQCDFTHCKLPFSGTFLIRVRAEAGLQCSNWTQMRFTPDEDVLLASPSRVNVKADVDGLTLMISKSVMRDVMKLQYRVQYWERLKPEQSRNTWKCMTVHMLH</sequence>
<dbReference type="Pfam" id="PF01108">
    <property type="entry name" value="Tissue_fac"/>
    <property type="match status" value="1"/>
</dbReference>
<dbReference type="InterPro" id="IPR013783">
    <property type="entry name" value="Ig-like_fold"/>
</dbReference>
<dbReference type="PANTHER" id="PTHR20859:SF85">
    <property type="entry name" value="INTERFERON ALPHA_BETA RECEPTOR 1 ISOFORM X1"/>
    <property type="match status" value="1"/>
</dbReference>
<evidence type="ECO:0000256" key="1">
    <source>
        <dbReference type="SAM" id="SignalP"/>
    </source>
</evidence>
<gene>
    <name evidence="3" type="ORF">PHYPO_G00201710</name>
</gene>